<dbReference type="Pfam" id="PF00233">
    <property type="entry name" value="PDEase_I"/>
    <property type="match status" value="1"/>
</dbReference>
<comment type="cofactor">
    <cofactor evidence="5">
        <name>a divalent metal cation</name>
        <dbReference type="ChEBI" id="CHEBI:60240"/>
    </cofactor>
    <text evidence="5">Binds 2 divalent metal cations per subunit. Site 1 may preferentially bind zinc ions, while site 2 has a preference for magnesium and/or manganese ions.</text>
</comment>
<dbReference type="Gene3D" id="3.30.450.40">
    <property type="match status" value="2"/>
</dbReference>
<dbReference type="SUPFAM" id="SSF109604">
    <property type="entry name" value="HD-domain/PDEase-like"/>
    <property type="match status" value="1"/>
</dbReference>
<dbReference type="PROSITE" id="PS51845">
    <property type="entry name" value="PDEASE_I_2"/>
    <property type="match status" value="1"/>
</dbReference>
<evidence type="ECO:0000256" key="2">
    <source>
        <dbReference type="ARBA" id="ARBA00022801"/>
    </source>
</evidence>
<feature type="active site" description="Proton donor" evidence="3">
    <location>
        <position position="520"/>
    </location>
</feature>
<evidence type="ECO:0000256" key="5">
    <source>
        <dbReference type="RuleBase" id="RU363067"/>
    </source>
</evidence>
<feature type="binding site" evidence="4">
    <location>
        <position position="549"/>
    </location>
    <ligand>
        <name>Zn(2+)</name>
        <dbReference type="ChEBI" id="CHEBI:29105"/>
        <label>1</label>
    </ligand>
</feature>
<evidence type="ECO:0000256" key="4">
    <source>
        <dbReference type="PIRSR" id="PIRSR623088-3"/>
    </source>
</evidence>
<dbReference type="GeneTree" id="ENSGT00940000156471"/>
<dbReference type="GO" id="GO:0004114">
    <property type="term" value="F:3',5'-cyclic-nucleotide phosphodiesterase activity"/>
    <property type="evidence" value="ECO:0007669"/>
    <property type="project" value="InterPro"/>
</dbReference>
<proteinExistence type="inferred from homology"/>
<dbReference type="InterPro" id="IPR003018">
    <property type="entry name" value="GAF"/>
</dbReference>
<dbReference type="InterPro" id="IPR002073">
    <property type="entry name" value="PDEase_catalytic_dom"/>
</dbReference>
<reference evidence="8" key="3">
    <citation type="submission" date="2025-09" db="UniProtKB">
        <authorList>
            <consortium name="Ensembl"/>
        </authorList>
    </citation>
    <scope>IDENTIFICATION</scope>
</reference>
<feature type="binding site" evidence="4">
    <location>
        <position position="550"/>
    </location>
    <ligand>
        <name>Zn(2+)</name>
        <dbReference type="ChEBI" id="CHEBI:29105"/>
        <label>2</label>
    </ligand>
</feature>
<dbReference type="Pfam" id="PF01590">
    <property type="entry name" value="GAF"/>
    <property type="match status" value="2"/>
</dbReference>
<dbReference type="AlphaFoldDB" id="A0A4W5NEG6"/>
<evidence type="ECO:0000313" key="9">
    <source>
        <dbReference type="Proteomes" id="UP000314982"/>
    </source>
</evidence>
<evidence type="ECO:0000313" key="8">
    <source>
        <dbReference type="Ensembl" id="ENSHHUP00000048328.1"/>
    </source>
</evidence>
<dbReference type="GO" id="GO:0007165">
    <property type="term" value="P:signal transduction"/>
    <property type="evidence" value="ECO:0007669"/>
    <property type="project" value="InterPro"/>
</dbReference>
<dbReference type="EC" id="3.1.4.-" evidence="5"/>
<protein>
    <recommendedName>
        <fullName evidence="5">Phosphodiesterase</fullName>
        <ecNumber evidence="5">3.1.4.-</ecNumber>
    </recommendedName>
</protein>
<reference evidence="8" key="2">
    <citation type="submission" date="2025-08" db="UniProtKB">
        <authorList>
            <consortium name="Ensembl"/>
        </authorList>
    </citation>
    <scope>IDENTIFICATION</scope>
</reference>
<evidence type="ECO:0000256" key="1">
    <source>
        <dbReference type="ARBA" id="ARBA00022723"/>
    </source>
</evidence>
<dbReference type="PROSITE" id="PS00126">
    <property type="entry name" value="PDEASE_I_1"/>
    <property type="match status" value="1"/>
</dbReference>
<keyword evidence="6" id="KW-0175">Coiled coil</keyword>
<evidence type="ECO:0000256" key="3">
    <source>
        <dbReference type="PIRSR" id="PIRSR623088-1"/>
    </source>
</evidence>
<feature type="binding site" evidence="4">
    <location>
        <position position="657"/>
    </location>
    <ligand>
        <name>Zn(2+)</name>
        <dbReference type="ChEBI" id="CHEBI:29105"/>
        <label>1</label>
    </ligand>
</feature>
<keyword evidence="2 5" id="KW-0378">Hydrolase</keyword>
<sequence>MAAVDEDMAEKFLDSNPDFAKQYYDAKFRPKVISNLFKDNMTSQVNISSFHELNMVEESELIFDMVRDLQDNLQMEKAIFNFMKHLSFMIRSEKMSLFMYRMRNGTAELATRLFNVHKDAILEECLVQPDSEIVFPMDIGIVCHVATTKKTVNIPDVSQSSHYSDFVDQIQENQTKSVRATPIMNGKDMLAVMMAVNKIGMFLHFTDSVEVSQLAYLILRVFHLSYLHHCETRRGQVLLWSASKVFEELTDIERQFHKPLYAIRNFLNCERYSVGLLDMTKTNVRLDRKFNLLKASTPDGREINFYKVIDYILHGKEEIKVLPNPAPGSLHWALASGLPTYVAKEGLKGPLEKSGLTIKNVLSLPIVNKKEEIVAVATFYNRKDGKPFDEQDETLMESLTQFLGWSVLNTDTYDKWNKLENRKDIFQDMVLYHIKCRTDETQNVLNTRERYGKEPRECEEADLEAILSEVLPPSTKSEIFEFHFCDFEHSHLDLVKLGIKMYYELGVVDKFHIPREITYHVTLPLATGDLERYYTDLETMAMVTASLCHDIDHRGTNNLYQMKSGNPLAKLYGSSILERHHLETGKTLLRDPVMHYIGNRYREWGDDFLLSVGNEPMFQKIVDQLKTYESWDDWTKYMTQETTRKEIVMAMMMTACDLSAIAKPWEIQCKVTSHVHQMHQTLCVPKMMDRTKSADLPKMQCGFIDFVCAFVYKEFSRFHVEITPMLDRLLNNRKEWNSLKEVHEAKLAALEEAKTAKEEVAVATTAAKQAAPHSKTCVVN</sequence>
<feature type="domain" description="PDEase" evidence="7">
    <location>
        <begin position="525"/>
        <end position="743"/>
    </location>
</feature>
<dbReference type="GO" id="GO:0046872">
    <property type="term" value="F:metal ion binding"/>
    <property type="evidence" value="ECO:0007669"/>
    <property type="project" value="UniProtKB-KW"/>
</dbReference>
<dbReference type="InterPro" id="IPR029016">
    <property type="entry name" value="GAF-like_dom_sf"/>
</dbReference>
<dbReference type="Proteomes" id="UP000314982">
    <property type="component" value="Unassembled WGS sequence"/>
</dbReference>
<dbReference type="Gene3D" id="1.10.1300.10">
    <property type="entry name" value="3'5'-cyclic nucleotide phosphodiesterase, catalytic domain"/>
    <property type="match status" value="1"/>
</dbReference>
<dbReference type="InterPro" id="IPR023088">
    <property type="entry name" value="PDEase"/>
</dbReference>
<evidence type="ECO:0000259" key="7">
    <source>
        <dbReference type="PROSITE" id="PS51845"/>
    </source>
</evidence>
<dbReference type="Ensembl" id="ENSHHUT00000050083.1">
    <property type="protein sequence ID" value="ENSHHUP00000048328.1"/>
    <property type="gene ID" value="ENSHHUG00000029262.1"/>
</dbReference>
<feature type="binding site" evidence="4">
    <location>
        <position position="550"/>
    </location>
    <ligand>
        <name>Zn(2+)</name>
        <dbReference type="ChEBI" id="CHEBI:29105"/>
        <label>1</label>
    </ligand>
</feature>
<keyword evidence="9" id="KW-1185">Reference proteome</keyword>
<feature type="coiled-coil region" evidence="6">
    <location>
        <begin position="726"/>
        <end position="760"/>
    </location>
</feature>
<comment type="similarity">
    <text evidence="5">Belongs to the cyclic nucleotide phosphodiesterase family.</text>
</comment>
<dbReference type="SMART" id="SM00065">
    <property type="entry name" value="GAF"/>
    <property type="match status" value="2"/>
</dbReference>
<dbReference type="InterPro" id="IPR023174">
    <property type="entry name" value="PDEase_CS"/>
</dbReference>
<name>A0A4W5NEG6_9TELE</name>
<evidence type="ECO:0000256" key="6">
    <source>
        <dbReference type="SAM" id="Coils"/>
    </source>
</evidence>
<keyword evidence="1 4" id="KW-0479">Metal-binding</keyword>
<dbReference type="InterPro" id="IPR036971">
    <property type="entry name" value="PDEase_catalytic_dom_sf"/>
</dbReference>
<organism evidence="8 9">
    <name type="scientific">Hucho hucho</name>
    <name type="common">huchen</name>
    <dbReference type="NCBI Taxonomy" id="62062"/>
    <lineage>
        <taxon>Eukaryota</taxon>
        <taxon>Metazoa</taxon>
        <taxon>Chordata</taxon>
        <taxon>Craniata</taxon>
        <taxon>Vertebrata</taxon>
        <taxon>Euteleostomi</taxon>
        <taxon>Actinopterygii</taxon>
        <taxon>Neopterygii</taxon>
        <taxon>Teleostei</taxon>
        <taxon>Protacanthopterygii</taxon>
        <taxon>Salmoniformes</taxon>
        <taxon>Salmonidae</taxon>
        <taxon>Salmoninae</taxon>
        <taxon>Hucho</taxon>
    </lineage>
</organism>
<accession>A0A4W5NEG6</accession>
<dbReference type="PRINTS" id="PR00387">
    <property type="entry name" value="PDIESTERASE1"/>
</dbReference>
<reference evidence="9" key="1">
    <citation type="submission" date="2018-06" db="EMBL/GenBank/DDBJ databases">
        <title>Genome assembly of Danube salmon.</title>
        <authorList>
            <person name="Macqueen D.J."/>
            <person name="Gundappa M.K."/>
        </authorList>
    </citation>
    <scope>NUCLEOTIDE SEQUENCE [LARGE SCALE GENOMIC DNA]</scope>
</reference>
<dbReference type="SUPFAM" id="SSF55781">
    <property type="entry name" value="GAF domain-like"/>
    <property type="match status" value="2"/>
</dbReference>
<dbReference type="PANTHER" id="PTHR11347">
    <property type="entry name" value="CYCLIC NUCLEOTIDE PHOSPHODIESTERASE"/>
    <property type="match status" value="1"/>
</dbReference>